<keyword evidence="4" id="KW-0808">Transferase</keyword>
<comment type="subcellular location">
    <subcellularLocation>
        <location evidence="1">Cell membrane</location>
        <topology evidence="1">Multi-pass membrane protein</topology>
    </subcellularLocation>
</comment>
<keyword evidence="7 9" id="KW-0472">Membrane</keyword>
<dbReference type="RefSeq" id="WP_153346994.1">
    <property type="nucleotide sequence ID" value="NZ_WEGI01000012.1"/>
</dbReference>
<evidence type="ECO:0000256" key="2">
    <source>
        <dbReference type="ARBA" id="ARBA00022475"/>
    </source>
</evidence>
<feature type="region of interest" description="Disordered" evidence="8">
    <location>
        <begin position="1"/>
        <end position="173"/>
    </location>
</feature>
<dbReference type="PANTHER" id="PTHR33908:SF11">
    <property type="entry name" value="MEMBRANE PROTEIN"/>
    <property type="match status" value="1"/>
</dbReference>
<keyword evidence="12" id="KW-1185">Reference proteome</keyword>
<feature type="transmembrane region" description="Helical" evidence="9">
    <location>
        <begin position="467"/>
        <end position="487"/>
    </location>
</feature>
<dbReference type="Pfam" id="PF13231">
    <property type="entry name" value="PMT_2"/>
    <property type="match status" value="1"/>
</dbReference>
<comment type="caution">
    <text evidence="11">The sequence shown here is derived from an EMBL/GenBank/DDBJ whole genome shotgun (WGS) entry which is preliminary data.</text>
</comment>
<feature type="compositionally biased region" description="Acidic residues" evidence="8">
    <location>
        <begin position="136"/>
        <end position="145"/>
    </location>
</feature>
<dbReference type="PANTHER" id="PTHR33908">
    <property type="entry name" value="MANNOSYLTRANSFERASE YKCB-RELATED"/>
    <property type="match status" value="1"/>
</dbReference>
<proteinExistence type="predicted"/>
<dbReference type="EMBL" id="WEGI01000012">
    <property type="protein sequence ID" value="MQY29813.1"/>
    <property type="molecule type" value="Genomic_DNA"/>
</dbReference>
<evidence type="ECO:0000256" key="3">
    <source>
        <dbReference type="ARBA" id="ARBA00022676"/>
    </source>
</evidence>
<evidence type="ECO:0000256" key="1">
    <source>
        <dbReference type="ARBA" id="ARBA00004651"/>
    </source>
</evidence>
<feature type="compositionally biased region" description="Basic and acidic residues" evidence="8">
    <location>
        <begin position="79"/>
        <end position="132"/>
    </location>
</feature>
<evidence type="ECO:0000256" key="5">
    <source>
        <dbReference type="ARBA" id="ARBA00022692"/>
    </source>
</evidence>
<organism evidence="11 12">
    <name type="scientific">Nocardia aurantia</name>
    <dbReference type="NCBI Taxonomy" id="2585199"/>
    <lineage>
        <taxon>Bacteria</taxon>
        <taxon>Bacillati</taxon>
        <taxon>Actinomycetota</taxon>
        <taxon>Actinomycetes</taxon>
        <taxon>Mycobacteriales</taxon>
        <taxon>Nocardiaceae</taxon>
        <taxon>Nocardia</taxon>
    </lineage>
</organism>
<feature type="transmembrane region" description="Helical" evidence="9">
    <location>
        <begin position="514"/>
        <end position="537"/>
    </location>
</feature>
<dbReference type="GO" id="GO:0009103">
    <property type="term" value="P:lipopolysaccharide biosynthetic process"/>
    <property type="evidence" value="ECO:0007669"/>
    <property type="project" value="UniProtKB-ARBA"/>
</dbReference>
<feature type="compositionally biased region" description="Polar residues" evidence="8">
    <location>
        <begin position="39"/>
        <end position="48"/>
    </location>
</feature>
<evidence type="ECO:0000256" key="6">
    <source>
        <dbReference type="ARBA" id="ARBA00022989"/>
    </source>
</evidence>
<feature type="transmembrane region" description="Helical" evidence="9">
    <location>
        <begin position="444"/>
        <end position="461"/>
    </location>
</feature>
<keyword evidence="3" id="KW-0328">Glycosyltransferase</keyword>
<accession>A0A7K0DVK5</accession>
<dbReference type="GO" id="GO:0016763">
    <property type="term" value="F:pentosyltransferase activity"/>
    <property type="evidence" value="ECO:0007669"/>
    <property type="project" value="TreeGrafter"/>
</dbReference>
<dbReference type="OrthoDB" id="5166595at2"/>
<feature type="transmembrane region" description="Helical" evidence="9">
    <location>
        <begin position="325"/>
        <end position="353"/>
    </location>
</feature>
<evidence type="ECO:0000256" key="8">
    <source>
        <dbReference type="SAM" id="MobiDB-lite"/>
    </source>
</evidence>
<protein>
    <recommendedName>
        <fullName evidence="10">Glycosyltransferase RgtA/B/C/D-like domain-containing protein</fullName>
    </recommendedName>
</protein>
<feature type="domain" description="Glycosyltransferase RgtA/B/C/D-like" evidence="10">
    <location>
        <begin position="223"/>
        <end position="383"/>
    </location>
</feature>
<keyword evidence="2" id="KW-1003">Cell membrane</keyword>
<reference evidence="11 12" key="1">
    <citation type="submission" date="2019-10" db="EMBL/GenBank/DDBJ databases">
        <title>Nocardia macrotermitis sp. nov. and Nocardia aurantia sp. nov., isolated from the gut of fungus growing-termite Macrotermes natalensis.</title>
        <authorList>
            <person name="Benndorf R."/>
            <person name="Schwitalla J."/>
            <person name="Martin K."/>
            <person name="De Beer W."/>
            <person name="Kaster A.-K."/>
            <person name="Vollmers J."/>
            <person name="Poulsen M."/>
            <person name="Beemelmanns C."/>
        </authorList>
    </citation>
    <scope>NUCLEOTIDE SEQUENCE [LARGE SCALE GENOMIC DNA]</scope>
    <source>
        <strain evidence="11 12">RB56</strain>
    </source>
</reference>
<feature type="transmembrane region" description="Helical" evidence="9">
    <location>
        <begin position="416"/>
        <end position="437"/>
    </location>
</feature>
<dbReference type="Proteomes" id="UP000431401">
    <property type="component" value="Unassembled WGS sequence"/>
</dbReference>
<evidence type="ECO:0000313" key="12">
    <source>
        <dbReference type="Proteomes" id="UP000431401"/>
    </source>
</evidence>
<sequence>MSGAESRCGATESDRYTGQPAPVRGKTTPSIAERRNPLRRSSATSSGKATGEIAGQRISPKISAIRSGEDSEGCGGHIDGSHVDGSHDDSSHVDGSHDDSGHVDGSHDDSGHVDGSHDDSGHVDGSHDDSGHVDGSNDDGGEAIEEAAGQRSSPRRPVAVADEPATATVAPRADSGGFAWGPVALIAGVTTVVLLTRSARYDYFGDELYFLAAGRHLGAGYADQGPLVPLLARSAAALAPGSLVALRLPSIIAAVAGVVLAAATAREFGGGRRAQWLAAAAYATGPYLITQAASLSTFALDSTAGAAVIWLLVRWTRVRRDHLLLVAGAVIAIDVQVKLLILVLGAGLAAAALLTGPRDLLRRSAFWAGATIVVVATVPGIRWQRQHGWPQSAMGAIIRDEQRAATGGVAGLPVQWVILAGLLGGLLALPGLWVLLWRSDFRPYRFAGIATLLQALFVVAVGGRPYYVTACFPALFAAGAVTVATLWPRTTPSAEAPSPLPTMRKTRLPAMRKTLRIAGVAVIAISVAISATVTVALPQPISRLHRPTGTQAELSARMRTFGTTGWTALVDAVDRAYAELPAADRADAVVVAQTYWQAAAIDMLGTRPPVFSPNRGYAYFGAPPLNTRTVLYVTAGDTPAPDAVFEAARPVTRLNDPLGFPGIDRGITVWRCDRPRRPWPVLWRELSTLVLDPGLRSAPNSPASEGYPS</sequence>
<dbReference type="GO" id="GO:0005886">
    <property type="term" value="C:plasma membrane"/>
    <property type="evidence" value="ECO:0007669"/>
    <property type="project" value="UniProtKB-SubCell"/>
</dbReference>
<evidence type="ECO:0000256" key="9">
    <source>
        <dbReference type="SAM" id="Phobius"/>
    </source>
</evidence>
<gene>
    <name evidence="11" type="ORF">NRB56_54060</name>
</gene>
<feature type="transmembrane region" description="Helical" evidence="9">
    <location>
        <begin position="286"/>
        <end position="313"/>
    </location>
</feature>
<dbReference type="InterPro" id="IPR050297">
    <property type="entry name" value="LipidA_mod_glycosyltrf_83"/>
</dbReference>
<evidence type="ECO:0000259" key="10">
    <source>
        <dbReference type="Pfam" id="PF13231"/>
    </source>
</evidence>
<evidence type="ECO:0000313" key="11">
    <source>
        <dbReference type="EMBL" id="MQY29813.1"/>
    </source>
</evidence>
<feature type="transmembrane region" description="Helical" evidence="9">
    <location>
        <begin position="244"/>
        <end position="265"/>
    </location>
</feature>
<dbReference type="InterPro" id="IPR038731">
    <property type="entry name" value="RgtA/B/C-like"/>
</dbReference>
<dbReference type="AlphaFoldDB" id="A0A7K0DVK5"/>
<evidence type="ECO:0000256" key="4">
    <source>
        <dbReference type="ARBA" id="ARBA00022679"/>
    </source>
</evidence>
<evidence type="ECO:0000256" key="7">
    <source>
        <dbReference type="ARBA" id="ARBA00023136"/>
    </source>
</evidence>
<name>A0A7K0DVK5_9NOCA</name>
<keyword evidence="6 9" id="KW-1133">Transmembrane helix</keyword>
<keyword evidence="5 9" id="KW-0812">Transmembrane</keyword>